<dbReference type="GO" id="GO:0046491">
    <property type="term" value="P:L-methylmalonyl-CoA metabolic process"/>
    <property type="evidence" value="ECO:0007669"/>
    <property type="project" value="TreeGrafter"/>
</dbReference>
<name>A0A916SXR5_9ACTN</name>
<protein>
    <submittedName>
        <fullName evidence="3">Glyoxalase</fullName>
    </submittedName>
</protein>
<gene>
    <name evidence="3" type="ORF">GCM10011489_03480</name>
</gene>
<dbReference type="Proteomes" id="UP000621454">
    <property type="component" value="Unassembled WGS sequence"/>
</dbReference>
<sequence length="132" mass="14292">MKLASIRLITSRLDELVEFYERVTGGTFDRPNPVFAELVTAGGTLALGGDATLPLFPGTGLTAGSNASAIIEFQVDDVDAERARLGDRVRVLQEPVTLPWGNRAMMLADPDGNRVNLYAPDTEEAKARFADR</sequence>
<dbReference type="Gene3D" id="3.10.180.10">
    <property type="entry name" value="2,3-Dihydroxybiphenyl 1,2-Dioxygenase, domain 1"/>
    <property type="match status" value="1"/>
</dbReference>
<dbReference type="EMBL" id="BMGC01000002">
    <property type="protein sequence ID" value="GGB18669.1"/>
    <property type="molecule type" value="Genomic_DNA"/>
</dbReference>
<dbReference type="Pfam" id="PF00903">
    <property type="entry name" value="Glyoxalase"/>
    <property type="match status" value="1"/>
</dbReference>
<keyword evidence="4" id="KW-1185">Reference proteome</keyword>
<dbReference type="PANTHER" id="PTHR43048">
    <property type="entry name" value="METHYLMALONYL-COA EPIMERASE"/>
    <property type="match status" value="1"/>
</dbReference>
<proteinExistence type="predicted"/>
<comment type="caution">
    <text evidence="3">The sequence shown here is derived from an EMBL/GenBank/DDBJ whole genome shotgun (WGS) entry which is preliminary data.</text>
</comment>
<dbReference type="PROSITE" id="PS51819">
    <property type="entry name" value="VOC"/>
    <property type="match status" value="1"/>
</dbReference>
<reference evidence="3" key="2">
    <citation type="submission" date="2020-09" db="EMBL/GenBank/DDBJ databases">
        <authorList>
            <person name="Sun Q."/>
            <person name="Zhou Y."/>
        </authorList>
    </citation>
    <scope>NUCLEOTIDE SEQUENCE</scope>
    <source>
        <strain evidence="3">CGMCC 1.12827</strain>
    </source>
</reference>
<keyword evidence="1" id="KW-0479">Metal-binding</keyword>
<organism evidence="3 4">
    <name type="scientific">Gordonia jinhuaensis</name>
    <dbReference type="NCBI Taxonomy" id="1517702"/>
    <lineage>
        <taxon>Bacteria</taxon>
        <taxon>Bacillati</taxon>
        <taxon>Actinomycetota</taxon>
        <taxon>Actinomycetes</taxon>
        <taxon>Mycobacteriales</taxon>
        <taxon>Gordoniaceae</taxon>
        <taxon>Gordonia</taxon>
    </lineage>
</organism>
<dbReference type="InterPro" id="IPR029068">
    <property type="entry name" value="Glyas_Bleomycin-R_OHBP_Dase"/>
</dbReference>
<dbReference type="InterPro" id="IPR051785">
    <property type="entry name" value="MMCE/EMCE_epimerase"/>
</dbReference>
<dbReference type="PANTHER" id="PTHR43048:SF4">
    <property type="entry name" value="RING-CLEAVING DIOXYGENASE-RELATED"/>
    <property type="match status" value="1"/>
</dbReference>
<dbReference type="InterPro" id="IPR004360">
    <property type="entry name" value="Glyas_Fos-R_dOase_dom"/>
</dbReference>
<evidence type="ECO:0000259" key="2">
    <source>
        <dbReference type="PROSITE" id="PS51819"/>
    </source>
</evidence>
<dbReference type="GO" id="GO:0004493">
    <property type="term" value="F:methylmalonyl-CoA epimerase activity"/>
    <property type="evidence" value="ECO:0007669"/>
    <property type="project" value="TreeGrafter"/>
</dbReference>
<reference evidence="3" key="1">
    <citation type="journal article" date="2014" name="Int. J. Syst. Evol. Microbiol.">
        <title>Complete genome sequence of Corynebacterium casei LMG S-19264T (=DSM 44701T), isolated from a smear-ripened cheese.</title>
        <authorList>
            <consortium name="US DOE Joint Genome Institute (JGI-PGF)"/>
            <person name="Walter F."/>
            <person name="Albersmeier A."/>
            <person name="Kalinowski J."/>
            <person name="Ruckert C."/>
        </authorList>
    </citation>
    <scope>NUCLEOTIDE SEQUENCE</scope>
    <source>
        <strain evidence="3">CGMCC 1.12827</strain>
    </source>
</reference>
<accession>A0A916SXR5</accession>
<dbReference type="GO" id="GO:0046872">
    <property type="term" value="F:metal ion binding"/>
    <property type="evidence" value="ECO:0007669"/>
    <property type="project" value="UniProtKB-KW"/>
</dbReference>
<dbReference type="SUPFAM" id="SSF54593">
    <property type="entry name" value="Glyoxalase/Bleomycin resistance protein/Dihydroxybiphenyl dioxygenase"/>
    <property type="match status" value="1"/>
</dbReference>
<evidence type="ECO:0000256" key="1">
    <source>
        <dbReference type="ARBA" id="ARBA00022723"/>
    </source>
</evidence>
<evidence type="ECO:0000313" key="4">
    <source>
        <dbReference type="Proteomes" id="UP000621454"/>
    </source>
</evidence>
<evidence type="ECO:0000313" key="3">
    <source>
        <dbReference type="EMBL" id="GGB18669.1"/>
    </source>
</evidence>
<dbReference type="InterPro" id="IPR037523">
    <property type="entry name" value="VOC_core"/>
</dbReference>
<dbReference type="AlphaFoldDB" id="A0A916SXR5"/>
<feature type="domain" description="VOC" evidence="2">
    <location>
        <begin position="2"/>
        <end position="120"/>
    </location>
</feature>
<dbReference type="RefSeq" id="WP_188584867.1">
    <property type="nucleotide sequence ID" value="NZ_BMGC01000002.1"/>
</dbReference>